<keyword evidence="3" id="KW-1185">Reference proteome</keyword>
<gene>
    <name evidence="2" type="ORF">Q8W34_00630</name>
</gene>
<feature type="transmembrane region" description="Helical" evidence="1">
    <location>
        <begin position="40"/>
        <end position="62"/>
    </location>
</feature>
<feature type="transmembrane region" description="Helical" evidence="1">
    <location>
        <begin position="116"/>
        <end position="142"/>
    </location>
</feature>
<organism evidence="2 3">
    <name type="scientific">Pseudoalteromonas marina</name>
    <dbReference type="NCBI Taxonomy" id="267375"/>
    <lineage>
        <taxon>Bacteria</taxon>
        <taxon>Pseudomonadati</taxon>
        <taxon>Pseudomonadota</taxon>
        <taxon>Gammaproteobacteria</taxon>
        <taxon>Alteromonadales</taxon>
        <taxon>Pseudoalteromonadaceae</taxon>
        <taxon>Pseudoalteromonas</taxon>
    </lineage>
</organism>
<evidence type="ECO:0000313" key="2">
    <source>
        <dbReference type="EMBL" id="MDP2563119.1"/>
    </source>
</evidence>
<dbReference type="EMBL" id="JAUYVT010000001">
    <property type="protein sequence ID" value="MDP2563119.1"/>
    <property type="molecule type" value="Genomic_DNA"/>
</dbReference>
<sequence length="184" mass="20876">MDPLLEQWQKDYKNATPKLDTAALLSQITSARKKQSIKAWLDLVAGAFVSLFCIYALVFEATSTLEQVLYAILTPLPIGFSVWAFIQRKKLIKTHTLDVNGLLLFKKQQLINQINYWRLNLIGCSILWAALCITAAVSILMYNYTTIWLTQVGIGTLVLIATLARYIHVKLNFKSKLKLIESLK</sequence>
<name>A0ABT9F8M3_9GAMM</name>
<dbReference type="RefSeq" id="WP_305470733.1">
    <property type="nucleotide sequence ID" value="NZ_JAUYVT010000001.1"/>
</dbReference>
<keyword evidence="1" id="KW-1133">Transmembrane helix</keyword>
<evidence type="ECO:0000313" key="3">
    <source>
        <dbReference type="Proteomes" id="UP001177212"/>
    </source>
</evidence>
<proteinExistence type="predicted"/>
<reference evidence="2" key="1">
    <citation type="submission" date="2023-07" db="EMBL/GenBank/DDBJ databases">
        <title>Genome content predicts the carbon catabolic preferences of heterotrophic bacteria.</title>
        <authorList>
            <person name="Gralka M."/>
        </authorList>
    </citation>
    <scope>NUCLEOTIDE SEQUENCE</scope>
    <source>
        <strain evidence="2">4G09</strain>
    </source>
</reference>
<evidence type="ECO:0000256" key="1">
    <source>
        <dbReference type="SAM" id="Phobius"/>
    </source>
</evidence>
<protein>
    <recommendedName>
        <fullName evidence="4">RDD domain-containing protein</fullName>
    </recommendedName>
</protein>
<feature type="transmembrane region" description="Helical" evidence="1">
    <location>
        <begin position="68"/>
        <end position="86"/>
    </location>
</feature>
<keyword evidence="1" id="KW-0472">Membrane</keyword>
<dbReference type="Proteomes" id="UP001177212">
    <property type="component" value="Unassembled WGS sequence"/>
</dbReference>
<evidence type="ECO:0008006" key="4">
    <source>
        <dbReference type="Google" id="ProtNLM"/>
    </source>
</evidence>
<accession>A0ABT9F8M3</accession>
<comment type="caution">
    <text evidence="2">The sequence shown here is derived from an EMBL/GenBank/DDBJ whole genome shotgun (WGS) entry which is preliminary data.</text>
</comment>
<keyword evidence="1" id="KW-0812">Transmembrane</keyword>
<feature type="transmembrane region" description="Helical" evidence="1">
    <location>
        <begin position="148"/>
        <end position="168"/>
    </location>
</feature>